<accession>A0A821FNK4</accession>
<comment type="caution">
    <text evidence="2">The sequence shown here is derived from an EMBL/GenBank/DDBJ whole genome shotgun (WGS) entry which is preliminary data.</text>
</comment>
<reference evidence="2" key="1">
    <citation type="submission" date="2021-02" db="EMBL/GenBank/DDBJ databases">
        <authorList>
            <person name="Nowell W R."/>
        </authorList>
    </citation>
    <scope>NUCLEOTIDE SEQUENCE</scope>
</reference>
<name>A0A821FNK4_9BILA</name>
<feature type="non-terminal residue" evidence="2">
    <location>
        <position position="1"/>
    </location>
</feature>
<sequence>QSRHGERFSSKESVVGFVMKDTYNPVLRGKNNSIAVVKAKQCSPAENDGFILVQSGTALQISEAADRLTKKTVHPEIESDYERNVNKIQFQQNNNPPSCSKMKMYTGIKKNNHKLTSNFKHKRRKQSPSETASIELLGQFDNTDGESNDSEDEQPGNNERYVHPNQSTTHQTPTFEYELPGVVVVDLLQKSGVKEHANHYVTYFVDILFKPAELLAMETKDIPKHERYILLKEAVRNKFHLTHDELETMWI</sequence>
<gene>
    <name evidence="2" type="ORF">TSG867_LOCUS30874</name>
</gene>
<organism evidence="2 3">
    <name type="scientific">Rotaria socialis</name>
    <dbReference type="NCBI Taxonomy" id="392032"/>
    <lineage>
        <taxon>Eukaryota</taxon>
        <taxon>Metazoa</taxon>
        <taxon>Spiralia</taxon>
        <taxon>Gnathifera</taxon>
        <taxon>Rotifera</taxon>
        <taxon>Eurotatoria</taxon>
        <taxon>Bdelloidea</taxon>
        <taxon>Philodinida</taxon>
        <taxon>Philodinidae</taxon>
        <taxon>Rotaria</taxon>
    </lineage>
</organism>
<protein>
    <submittedName>
        <fullName evidence="2">Uncharacterized protein</fullName>
    </submittedName>
</protein>
<evidence type="ECO:0000256" key="1">
    <source>
        <dbReference type="SAM" id="MobiDB-lite"/>
    </source>
</evidence>
<evidence type="ECO:0000313" key="3">
    <source>
        <dbReference type="Proteomes" id="UP000663862"/>
    </source>
</evidence>
<dbReference type="AlphaFoldDB" id="A0A821FNK4"/>
<evidence type="ECO:0000313" key="2">
    <source>
        <dbReference type="EMBL" id="CAF4652694.1"/>
    </source>
</evidence>
<dbReference type="EMBL" id="CAJOBQ010005255">
    <property type="protein sequence ID" value="CAF4652694.1"/>
    <property type="molecule type" value="Genomic_DNA"/>
</dbReference>
<dbReference type="Proteomes" id="UP000663862">
    <property type="component" value="Unassembled WGS sequence"/>
</dbReference>
<feature type="region of interest" description="Disordered" evidence="1">
    <location>
        <begin position="112"/>
        <end position="170"/>
    </location>
</feature>
<proteinExistence type="predicted"/>
<feature type="compositionally biased region" description="Acidic residues" evidence="1">
    <location>
        <begin position="143"/>
        <end position="154"/>
    </location>
</feature>